<dbReference type="Pfam" id="PF14088">
    <property type="entry name" value="DUF4268"/>
    <property type="match status" value="1"/>
</dbReference>
<reference evidence="2 3" key="1">
    <citation type="submission" date="2020-03" db="EMBL/GenBank/DDBJ databases">
        <title>Salinimicrobium sp. nov, isolated from SCS.</title>
        <authorList>
            <person name="Cao W.R."/>
        </authorList>
    </citation>
    <scope>NUCLEOTIDE SEQUENCE [LARGE SCALE GENOMIC DNA]</scope>
    <source>
        <strain evidence="3">J15B91</strain>
    </source>
</reference>
<protein>
    <submittedName>
        <fullName evidence="2">DUF4268 domain-containing protein</fullName>
    </submittedName>
</protein>
<accession>A0ABX1D0R6</accession>
<gene>
    <name evidence="2" type="ORF">HC175_14405</name>
</gene>
<feature type="domain" description="DUF4268" evidence="1">
    <location>
        <begin position="10"/>
        <end position="136"/>
    </location>
</feature>
<evidence type="ECO:0000313" key="3">
    <source>
        <dbReference type="Proteomes" id="UP000703674"/>
    </source>
</evidence>
<dbReference type="Proteomes" id="UP000703674">
    <property type="component" value="Unassembled WGS sequence"/>
</dbReference>
<sequence>MYSREESKKIRQEFWINFGKNYPRKWILYHTKIKDFALKFTFTRKTAEVSIDLESTDEIMRLYYFEKLESLKSILKEEFLPGAVFAEEYQLESGKIISRVYVSKSDVNIHNKKDWPEVQEWLAEKMNTLEMFFLEYRDFIEQ</sequence>
<keyword evidence="3" id="KW-1185">Reference proteome</keyword>
<evidence type="ECO:0000259" key="1">
    <source>
        <dbReference type="Pfam" id="PF14088"/>
    </source>
</evidence>
<evidence type="ECO:0000313" key="2">
    <source>
        <dbReference type="EMBL" id="NJW54109.1"/>
    </source>
</evidence>
<proteinExistence type="predicted"/>
<organism evidence="2 3">
    <name type="scientific">Salinimicrobium oceani</name>
    <dbReference type="NCBI Taxonomy" id="2722702"/>
    <lineage>
        <taxon>Bacteria</taxon>
        <taxon>Pseudomonadati</taxon>
        <taxon>Bacteroidota</taxon>
        <taxon>Flavobacteriia</taxon>
        <taxon>Flavobacteriales</taxon>
        <taxon>Flavobacteriaceae</taxon>
        <taxon>Salinimicrobium</taxon>
    </lineage>
</organism>
<name>A0ABX1D0R6_9FLAO</name>
<dbReference type="InterPro" id="IPR025364">
    <property type="entry name" value="DUF4268"/>
</dbReference>
<dbReference type="EMBL" id="JAAVJR010000012">
    <property type="protein sequence ID" value="NJW54109.1"/>
    <property type="molecule type" value="Genomic_DNA"/>
</dbReference>
<comment type="caution">
    <text evidence="2">The sequence shown here is derived from an EMBL/GenBank/DDBJ whole genome shotgun (WGS) entry which is preliminary data.</text>
</comment>